<evidence type="ECO:0000313" key="2">
    <source>
        <dbReference type="Proteomes" id="UP000597138"/>
    </source>
</evidence>
<dbReference type="EMBL" id="BMEG01000002">
    <property type="protein sequence ID" value="GGD61243.1"/>
    <property type="molecule type" value="Genomic_DNA"/>
</dbReference>
<reference evidence="2" key="1">
    <citation type="journal article" date="2019" name="Int. J. Syst. Evol. Microbiol.">
        <title>The Global Catalogue of Microorganisms (GCM) 10K type strain sequencing project: providing services to taxonomists for standard genome sequencing and annotation.</title>
        <authorList>
            <consortium name="The Broad Institute Genomics Platform"/>
            <consortium name="The Broad Institute Genome Sequencing Center for Infectious Disease"/>
            <person name="Wu L."/>
            <person name="Ma J."/>
        </authorList>
    </citation>
    <scope>NUCLEOTIDE SEQUENCE [LARGE SCALE GENOMIC DNA]</scope>
    <source>
        <strain evidence="2">CGMCC 1.11013</strain>
    </source>
</reference>
<proteinExistence type="predicted"/>
<dbReference type="Proteomes" id="UP000597138">
    <property type="component" value="Unassembled WGS sequence"/>
</dbReference>
<gene>
    <name evidence="1" type="ORF">GCM10010985_14150</name>
</gene>
<organism evidence="1 2">
    <name type="scientific">Caballeronia grimmiae</name>
    <dbReference type="NCBI Taxonomy" id="1071679"/>
    <lineage>
        <taxon>Bacteria</taxon>
        <taxon>Pseudomonadati</taxon>
        <taxon>Pseudomonadota</taxon>
        <taxon>Betaproteobacteria</taxon>
        <taxon>Burkholderiales</taxon>
        <taxon>Burkholderiaceae</taxon>
        <taxon>Caballeronia</taxon>
    </lineage>
</organism>
<accession>A0ABQ1R9Q3</accession>
<evidence type="ECO:0000313" key="1">
    <source>
        <dbReference type="EMBL" id="GGD61243.1"/>
    </source>
</evidence>
<protein>
    <submittedName>
        <fullName evidence="1">Uncharacterized protein</fullName>
    </submittedName>
</protein>
<keyword evidence="2" id="KW-1185">Reference proteome</keyword>
<name>A0ABQ1R9Q3_9BURK</name>
<comment type="caution">
    <text evidence="1">The sequence shown here is derived from an EMBL/GenBank/DDBJ whole genome shotgun (WGS) entry which is preliminary data.</text>
</comment>
<sequence length="68" mass="7175">MAIGGYRQGSIGRFGAVGAGLSASPESFLPLPLRPVQPELTPFAARVPSADSSRAVSRSFWFPSIHFA</sequence>